<name>A0A0E9PBT8_ANGAN</name>
<protein>
    <submittedName>
        <fullName evidence="1">Uncharacterized protein</fullName>
    </submittedName>
</protein>
<proteinExistence type="predicted"/>
<dbReference type="AlphaFoldDB" id="A0A0E9PBT8"/>
<reference evidence="1" key="1">
    <citation type="submission" date="2014-11" db="EMBL/GenBank/DDBJ databases">
        <authorList>
            <person name="Amaro Gonzalez C."/>
        </authorList>
    </citation>
    <scope>NUCLEOTIDE SEQUENCE</scope>
</reference>
<sequence>MVTKLAKYERTAQNRTSYCCHICGPASRSGESKKEVCWLV</sequence>
<reference evidence="1" key="2">
    <citation type="journal article" date="2015" name="Fish Shellfish Immunol.">
        <title>Early steps in the European eel (Anguilla anguilla)-Vibrio vulnificus interaction in the gills: Role of the RtxA13 toxin.</title>
        <authorList>
            <person name="Callol A."/>
            <person name="Pajuelo D."/>
            <person name="Ebbesson L."/>
            <person name="Teles M."/>
            <person name="MacKenzie S."/>
            <person name="Amaro C."/>
        </authorList>
    </citation>
    <scope>NUCLEOTIDE SEQUENCE</scope>
</reference>
<dbReference type="EMBL" id="GBXM01106583">
    <property type="protein sequence ID" value="JAH01994.1"/>
    <property type="molecule type" value="Transcribed_RNA"/>
</dbReference>
<organism evidence="1">
    <name type="scientific">Anguilla anguilla</name>
    <name type="common">European freshwater eel</name>
    <name type="synonym">Muraena anguilla</name>
    <dbReference type="NCBI Taxonomy" id="7936"/>
    <lineage>
        <taxon>Eukaryota</taxon>
        <taxon>Metazoa</taxon>
        <taxon>Chordata</taxon>
        <taxon>Craniata</taxon>
        <taxon>Vertebrata</taxon>
        <taxon>Euteleostomi</taxon>
        <taxon>Actinopterygii</taxon>
        <taxon>Neopterygii</taxon>
        <taxon>Teleostei</taxon>
        <taxon>Anguilliformes</taxon>
        <taxon>Anguillidae</taxon>
        <taxon>Anguilla</taxon>
    </lineage>
</organism>
<accession>A0A0E9PBT8</accession>
<evidence type="ECO:0000313" key="1">
    <source>
        <dbReference type="EMBL" id="JAH01994.1"/>
    </source>
</evidence>